<sequence>MGGLFGLVTTGSVNKLVAHINTLTTENNKIAKALTQYGGSLTSFVSQTEERLDNAMNGIQRNYNSLLFLNNQIKRDKQNFEQHFTSYFQIITDQSQDVSTLQNYVTDLKSSIINLLEGKISPLILIPQVIAAAVAMYQPVQTSASTLPNFKFESPTTETPNTWITVLNSNITWDHAIFAFSFISFDDSFGN</sequence>
<evidence type="ECO:0000313" key="1">
    <source>
        <dbReference type="EMBL" id="VDI77536.1"/>
    </source>
</evidence>
<name>A0A8B6HD79_MYTGA</name>
<dbReference type="EMBL" id="UYJE01009858">
    <property type="protein sequence ID" value="VDI77536.1"/>
    <property type="molecule type" value="Genomic_DNA"/>
</dbReference>
<comment type="caution">
    <text evidence="1">The sequence shown here is derived from an EMBL/GenBank/DDBJ whole genome shotgun (WGS) entry which is preliminary data.</text>
</comment>
<dbReference type="AlphaFoldDB" id="A0A8B6HD79"/>
<organism evidence="1 2">
    <name type="scientific">Mytilus galloprovincialis</name>
    <name type="common">Mediterranean mussel</name>
    <dbReference type="NCBI Taxonomy" id="29158"/>
    <lineage>
        <taxon>Eukaryota</taxon>
        <taxon>Metazoa</taxon>
        <taxon>Spiralia</taxon>
        <taxon>Lophotrochozoa</taxon>
        <taxon>Mollusca</taxon>
        <taxon>Bivalvia</taxon>
        <taxon>Autobranchia</taxon>
        <taxon>Pteriomorphia</taxon>
        <taxon>Mytilida</taxon>
        <taxon>Mytiloidea</taxon>
        <taxon>Mytilidae</taxon>
        <taxon>Mytilinae</taxon>
        <taxon>Mytilus</taxon>
    </lineage>
</organism>
<evidence type="ECO:0000313" key="2">
    <source>
        <dbReference type="Proteomes" id="UP000596742"/>
    </source>
</evidence>
<dbReference type="Proteomes" id="UP000596742">
    <property type="component" value="Unassembled WGS sequence"/>
</dbReference>
<protein>
    <submittedName>
        <fullName evidence="1">Uncharacterized protein</fullName>
    </submittedName>
</protein>
<proteinExistence type="predicted"/>
<keyword evidence="2" id="KW-1185">Reference proteome</keyword>
<gene>
    <name evidence="1" type="ORF">MGAL_10B001831</name>
</gene>
<accession>A0A8B6HD79</accession>
<reference evidence="1" key="1">
    <citation type="submission" date="2018-11" db="EMBL/GenBank/DDBJ databases">
        <authorList>
            <person name="Alioto T."/>
            <person name="Alioto T."/>
        </authorList>
    </citation>
    <scope>NUCLEOTIDE SEQUENCE</scope>
</reference>